<evidence type="ECO:0000313" key="1">
    <source>
        <dbReference type="EMBL" id="GAG01677.1"/>
    </source>
</evidence>
<feature type="non-terminal residue" evidence="1">
    <location>
        <position position="1"/>
    </location>
</feature>
<accession>X0UR10</accession>
<dbReference type="InterPro" id="IPR002347">
    <property type="entry name" value="SDR_fam"/>
</dbReference>
<dbReference type="SUPFAM" id="SSF51735">
    <property type="entry name" value="NAD(P)-binding Rossmann-fold domains"/>
    <property type="match status" value="1"/>
</dbReference>
<evidence type="ECO:0008006" key="2">
    <source>
        <dbReference type="Google" id="ProtNLM"/>
    </source>
</evidence>
<name>X0UR10_9ZZZZ</name>
<gene>
    <name evidence="1" type="ORF">S01H1_41801</name>
</gene>
<protein>
    <recommendedName>
        <fullName evidence="2">Short-chain dehydrogenase/reductase SDR</fullName>
    </recommendedName>
</protein>
<dbReference type="InterPro" id="IPR036291">
    <property type="entry name" value="NAD(P)-bd_dom_sf"/>
</dbReference>
<comment type="caution">
    <text evidence="1">The sequence shown here is derived from an EMBL/GenBank/DDBJ whole genome shotgun (WGS) entry which is preliminary data.</text>
</comment>
<dbReference type="Gene3D" id="3.40.50.720">
    <property type="entry name" value="NAD(P)-binding Rossmann-like Domain"/>
    <property type="match status" value="1"/>
</dbReference>
<dbReference type="AlphaFoldDB" id="X0UR10"/>
<sequence length="51" mass="5368">ALEKLRKACPIGDIGNPEDIAEAVFFLNESKFCVGSSLVIDGGVSIKLSSE</sequence>
<dbReference type="Pfam" id="PF13561">
    <property type="entry name" value="adh_short_C2"/>
    <property type="match status" value="1"/>
</dbReference>
<organism evidence="1">
    <name type="scientific">marine sediment metagenome</name>
    <dbReference type="NCBI Taxonomy" id="412755"/>
    <lineage>
        <taxon>unclassified sequences</taxon>
        <taxon>metagenomes</taxon>
        <taxon>ecological metagenomes</taxon>
    </lineage>
</organism>
<dbReference type="EMBL" id="BARS01026531">
    <property type="protein sequence ID" value="GAG01677.1"/>
    <property type="molecule type" value="Genomic_DNA"/>
</dbReference>
<proteinExistence type="predicted"/>
<reference evidence="1" key="1">
    <citation type="journal article" date="2014" name="Front. Microbiol.">
        <title>High frequency of phylogenetically diverse reductive dehalogenase-homologous genes in deep subseafloor sedimentary metagenomes.</title>
        <authorList>
            <person name="Kawai M."/>
            <person name="Futagami T."/>
            <person name="Toyoda A."/>
            <person name="Takaki Y."/>
            <person name="Nishi S."/>
            <person name="Hori S."/>
            <person name="Arai W."/>
            <person name="Tsubouchi T."/>
            <person name="Morono Y."/>
            <person name="Uchiyama I."/>
            <person name="Ito T."/>
            <person name="Fujiyama A."/>
            <person name="Inagaki F."/>
            <person name="Takami H."/>
        </authorList>
    </citation>
    <scope>NUCLEOTIDE SEQUENCE</scope>
    <source>
        <strain evidence="1">Expedition CK06-06</strain>
    </source>
</reference>